<feature type="non-terminal residue" evidence="2">
    <location>
        <position position="1"/>
    </location>
</feature>
<accession>A0A2N3G458</accession>
<dbReference type="InterPro" id="IPR012338">
    <property type="entry name" value="Beta-lactam/transpept-like"/>
</dbReference>
<gene>
    <name evidence="2" type="ORF">CVT63_07670</name>
</gene>
<feature type="domain" description="Peptidase S11 D-alanyl-D-alanine carboxypeptidase A N-terminal" evidence="1">
    <location>
        <begin position="1"/>
        <end position="139"/>
    </location>
</feature>
<evidence type="ECO:0000313" key="3">
    <source>
        <dbReference type="Proteomes" id="UP000233654"/>
    </source>
</evidence>
<sequence length="198" mass="21321">LISSDNHAAAALAYAYPGGVDAFVAAVAAKVDELGMTRTRIEEPTGLSWNNRSTAEDLAKMAAAAAEYPEIERITTTSETTVDVEGRTLEYRNTNRLVGLDGWDILLSKTGFTTPAGRCLIMRLKAGGQTVIVVLLNATSLPRRTLDALNVRSFLTGEPIVRTQAKQPARSARGRHKLPGNTRMAVMRTAAPSQVISR</sequence>
<dbReference type="AlphaFoldDB" id="A0A2N3G458"/>
<dbReference type="GO" id="GO:0009002">
    <property type="term" value="F:serine-type D-Ala-D-Ala carboxypeptidase activity"/>
    <property type="evidence" value="ECO:0007669"/>
    <property type="project" value="InterPro"/>
</dbReference>
<dbReference type="Pfam" id="PF00768">
    <property type="entry name" value="Peptidase_S11"/>
    <property type="match status" value="1"/>
</dbReference>
<organism evidence="2 3">
    <name type="scientific">Candidatus Anoxymicrobium japonicum</name>
    <dbReference type="NCBI Taxonomy" id="2013648"/>
    <lineage>
        <taxon>Bacteria</taxon>
        <taxon>Bacillati</taxon>
        <taxon>Actinomycetota</taxon>
        <taxon>Candidatus Geothermincolia</taxon>
        <taxon>Candidatus Geothermincolales</taxon>
        <taxon>Candidatus Anoxymicrobiaceae</taxon>
        <taxon>Candidatus Anoxymicrobium</taxon>
    </lineage>
</organism>
<dbReference type="InterPro" id="IPR001967">
    <property type="entry name" value="Peptidase_S11_N"/>
</dbReference>
<name>A0A2N3G458_9ACTN</name>
<dbReference type="Proteomes" id="UP000233654">
    <property type="component" value="Unassembled WGS sequence"/>
</dbReference>
<reference evidence="2 3" key="1">
    <citation type="journal article" date="2017" name="ISME J.">
        <title>Potential for microbial H2 and metal transformations associated with novel bacteria and archaea in deep terrestrial subsurface sediments.</title>
        <authorList>
            <person name="Hernsdorf A.W."/>
            <person name="Amano Y."/>
            <person name="Miyakawa K."/>
            <person name="Ise K."/>
            <person name="Suzuki Y."/>
            <person name="Anantharaman K."/>
            <person name="Probst A."/>
            <person name="Burstein D."/>
            <person name="Thomas B.C."/>
            <person name="Banfield J.F."/>
        </authorList>
    </citation>
    <scope>NUCLEOTIDE SEQUENCE [LARGE SCALE GENOMIC DNA]</scope>
    <source>
        <strain evidence="2">HGW-Actinobacteria-3</strain>
    </source>
</reference>
<dbReference type="SUPFAM" id="SSF56601">
    <property type="entry name" value="beta-lactamase/transpeptidase-like"/>
    <property type="match status" value="1"/>
</dbReference>
<comment type="caution">
    <text evidence="2">The sequence shown here is derived from an EMBL/GenBank/DDBJ whole genome shotgun (WGS) entry which is preliminary data.</text>
</comment>
<protein>
    <submittedName>
        <fullName evidence="2">Peptidase S11</fullName>
    </submittedName>
</protein>
<evidence type="ECO:0000259" key="1">
    <source>
        <dbReference type="Pfam" id="PF00768"/>
    </source>
</evidence>
<dbReference type="GO" id="GO:0006508">
    <property type="term" value="P:proteolysis"/>
    <property type="evidence" value="ECO:0007669"/>
    <property type="project" value="InterPro"/>
</dbReference>
<proteinExistence type="predicted"/>
<dbReference type="Gene3D" id="3.40.710.10">
    <property type="entry name" value="DD-peptidase/beta-lactamase superfamily"/>
    <property type="match status" value="1"/>
</dbReference>
<evidence type="ECO:0000313" key="2">
    <source>
        <dbReference type="EMBL" id="PKQ27505.1"/>
    </source>
</evidence>
<dbReference type="EMBL" id="PHEX01000087">
    <property type="protein sequence ID" value="PKQ27505.1"/>
    <property type="molecule type" value="Genomic_DNA"/>
</dbReference>